<dbReference type="AlphaFoldDB" id="A0A841HUD2"/>
<accession>A0A841HUD2</accession>
<feature type="transmembrane region" description="Helical" evidence="2">
    <location>
        <begin position="107"/>
        <end position="132"/>
    </location>
</feature>
<evidence type="ECO:0000313" key="3">
    <source>
        <dbReference type="EMBL" id="MBB6095592.1"/>
    </source>
</evidence>
<keyword evidence="4" id="KW-1185">Reference proteome</keyword>
<dbReference type="RefSeq" id="WP_184334945.1">
    <property type="nucleotide sequence ID" value="NZ_JACHHZ010000005.1"/>
</dbReference>
<dbReference type="EMBL" id="JACHHZ010000005">
    <property type="protein sequence ID" value="MBB6095592.1"/>
    <property type="molecule type" value="Genomic_DNA"/>
</dbReference>
<evidence type="ECO:0000313" key="4">
    <source>
        <dbReference type="Proteomes" id="UP000588068"/>
    </source>
</evidence>
<sequence length="184" mass="19724">MNAQPNPYAPPTAHVDDVSGATSEMEQIRQEHIKHEASVRSIGVLYYLGAFFLGVAGVLFLVGAFSGAGLGNLGSALIAIYLVMAVLFTAVARGIRRYQPWARTATIVLACIGLLGFPLGTLINAYILYLMLAAKGKRIFESDYPDIVAATPHIKYKTSIIVWIVLAILVLVIAAVVIPALVSR</sequence>
<evidence type="ECO:0000256" key="1">
    <source>
        <dbReference type="SAM" id="MobiDB-lite"/>
    </source>
</evidence>
<feature type="transmembrane region" description="Helical" evidence="2">
    <location>
        <begin position="160"/>
        <end position="182"/>
    </location>
</feature>
<keyword evidence="2" id="KW-0472">Membrane</keyword>
<feature type="transmembrane region" description="Helical" evidence="2">
    <location>
        <begin position="44"/>
        <end position="67"/>
    </location>
</feature>
<reference evidence="3 4" key="1">
    <citation type="submission" date="2020-08" db="EMBL/GenBank/DDBJ databases">
        <title>Genomic Encyclopedia of Type Strains, Phase IV (KMG-IV): sequencing the most valuable type-strain genomes for metagenomic binning, comparative biology and taxonomic classification.</title>
        <authorList>
            <person name="Goeker M."/>
        </authorList>
    </citation>
    <scope>NUCLEOTIDE SEQUENCE [LARGE SCALE GENOMIC DNA]</scope>
    <source>
        <strain evidence="3 4">DSM 26723</strain>
    </source>
</reference>
<gene>
    <name evidence="3" type="ORF">HNQ60_004482</name>
</gene>
<name>A0A841HUD2_9GAMM</name>
<organism evidence="3 4">
    <name type="scientific">Povalibacter uvarum</name>
    <dbReference type="NCBI Taxonomy" id="732238"/>
    <lineage>
        <taxon>Bacteria</taxon>
        <taxon>Pseudomonadati</taxon>
        <taxon>Pseudomonadota</taxon>
        <taxon>Gammaproteobacteria</taxon>
        <taxon>Steroidobacterales</taxon>
        <taxon>Steroidobacteraceae</taxon>
        <taxon>Povalibacter</taxon>
    </lineage>
</organism>
<dbReference type="Proteomes" id="UP000588068">
    <property type="component" value="Unassembled WGS sequence"/>
</dbReference>
<comment type="caution">
    <text evidence="3">The sequence shown here is derived from an EMBL/GenBank/DDBJ whole genome shotgun (WGS) entry which is preliminary data.</text>
</comment>
<feature type="transmembrane region" description="Helical" evidence="2">
    <location>
        <begin position="73"/>
        <end position="95"/>
    </location>
</feature>
<evidence type="ECO:0000256" key="2">
    <source>
        <dbReference type="SAM" id="Phobius"/>
    </source>
</evidence>
<feature type="region of interest" description="Disordered" evidence="1">
    <location>
        <begin position="1"/>
        <end position="20"/>
    </location>
</feature>
<protein>
    <submittedName>
        <fullName evidence="3">Uncharacterized protein</fullName>
    </submittedName>
</protein>
<proteinExistence type="predicted"/>
<keyword evidence="2" id="KW-0812">Transmembrane</keyword>
<keyword evidence="2" id="KW-1133">Transmembrane helix</keyword>